<evidence type="ECO:0000256" key="8">
    <source>
        <dbReference type="ARBA" id="ARBA00023136"/>
    </source>
</evidence>
<evidence type="ECO:0000313" key="10">
    <source>
        <dbReference type="EMBL" id="DAE03720.1"/>
    </source>
</evidence>
<dbReference type="Gene3D" id="1.10.3290.10">
    <property type="entry name" value="Fido-like domain"/>
    <property type="match status" value="1"/>
</dbReference>
<keyword evidence="2" id="KW-0812">Transmembrane</keyword>
<protein>
    <submittedName>
        <fullName evidence="10">IrrE protein</fullName>
    </submittedName>
</protein>
<dbReference type="InterPro" id="IPR040198">
    <property type="entry name" value="Fido_containing"/>
</dbReference>
<evidence type="ECO:0000256" key="4">
    <source>
        <dbReference type="ARBA" id="ARBA00022741"/>
    </source>
</evidence>
<keyword evidence="5" id="KW-0802">TPR repeat</keyword>
<proteinExistence type="predicted"/>
<evidence type="ECO:0000256" key="7">
    <source>
        <dbReference type="ARBA" id="ARBA00022989"/>
    </source>
</evidence>
<dbReference type="PANTHER" id="PTHR13504">
    <property type="entry name" value="FIDO DOMAIN-CONTAINING PROTEIN DDB_G0283145"/>
    <property type="match status" value="1"/>
</dbReference>
<dbReference type="InterPro" id="IPR003812">
    <property type="entry name" value="Fido"/>
</dbReference>
<dbReference type="EMBL" id="BK015371">
    <property type="protein sequence ID" value="DAE03720.1"/>
    <property type="molecule type" value="Genomic_DNA"/>
</dbReference>
<keyword evidence="7" id="KW-1133">Transmembrane helix</keyword>
<accession>A0A8S5PAL4</accession>
<keyword evidence="4" id="KW-0547">Nucleotide-binding</keyword>
<evidence type="ECO:0000259" key="9">
    <source>
        <dbReference type="PROSITE" id="PS51459"/>
    </source>
</evidence>
<evidence type="ECO:0000256" key="1">
    <source>
        <dbReference type="ARBA" id="ARBA00004167"/>
    </source>
</evidence>
<keyword evidence="3" id="KW-0677">Repeat</keyword>
<dbReference type="Pfam" id="PF06114">
    <property type="entry name" value="Peptidase_M78"/>
    <property type="match status" value="1"/>
</dbReference>
<feature type="domain" description="Fido" evidence="9">
    <location>
        <begin position="296"/>
        <end position="440"/>
    </location>
</feature>
<dbReference type="PANTHER" id="PTHR13504:SF34">
    <property type="entry name" value="PROTEIN ADENYLYLTRANSFERASE FICD"/>
    <property type="match status" value="1"/>
</dbReference>
<keyword evidence="6" id="KW-0067">ATP-binding</keyword>
<dbReference type="PROSITE" id="PS51459">
    <property type="entry name" value="FIDO"/>
    <property type="match status" value="1"/>
</dbReference>
<sequence length="455" mass="52748">MGFETVAKEFSSPERMAAAYLRLKFGNEKIKFPINPFELLLDEGIIFKLSTFKKLEGVYIPAASEDDVPIVGININRPITRQRYTAAHELCHHFRDTDKQISCPVVGKNATERFAEDFAAALLMPISELRAQVNKRKNTKGNIDFEDVLDIADFFGVSFISCLFRIAYKIHAIDGDTEAKALKKRAEKYKPETVRKSRHLTYSNLYSELIDCYKEQLAFSPSDHARFIFQNNYIYNDSRMEGLEVTIEQASEIVTDLRLKTQNSEYCREENEAYLSIAGHYEMYQSIFAEPVKDSVSVYDMMPLNRKLFSYYPHPEFGGSIRQNNTLVLGAKFETADYHDIFPELKKIEDEVHHYFLIHDEIPISEYIKHVAKTHHRITVVHPFPEGNGRTSRAFMNVQFVRAQLPPIYIKVEDKKEYIAALSRADKYNDYDELYEIIFRMMLKSHANLTCNLTL</sequence>
<keyword evidence="8" id="KW-0472">Membrane</keyword>
<organism evidence="10">
    <name type="scientific">Myoviridae sp. ct3D84</name>
    <dbReference type="NCBI Taxonomy" id="2825023"/>
    <lineage>
        <taxon>Viruses</taxon>
        <taxon>Duplodnaviria</taxon>
        <taxon>Heunggongvirae</taxon>
        <taxon>Uroviricota</taxon>
        <taxon>Caudoviricetes</taxon>
    </lineage>
</organism>
<evidence type="ECO:0000256" key="5">
    <source>
        <dbReference type="ARBA" id="ARBA00022803"/>
    </source>
</evidence>
<dbReference type="GO" id="GO:0005524">
    <property type="term" value="F:ATP binding"/>
    <property type="evidence" value="ECO:0007669"/>
    <property type="project" value="UniProtKB-KW"/>
</dbReference>
<reference evidence="10" key="1">
    <citation type="journal article" date="2021" name="Proc. Natl. Acad. Sci. U.S.A.">
        <title>A Catalog of Tens of Thousands of Viruses from Human Metagenomes Reveals Hidden Associations with Chronic Diseases.</title>
        <authorList>
            <person name="Tisza M.J."/>
            <person name="Buck C.B."/>
        </authorList>
    </citation>
    <scope>NUCLEOTIDE SEQUENCE</scope>
    <source>
        <strain evidence="10">Ct3D84</strain>
    </source>
</reference>
<dbReference type="InterPro" id="IPR036597">
    <property type="entry name" value="Fido-like_dom_sf"/>
</dbReference>
<name>A0A8S5PAL4_9CAUD</name>
<dbReference type="SUPFAM" id="SSF140931">
    <property type="entry name" value="Fic-like"/>
    <property type="match status" value="1"/>
</dbReference>
<dbReference type="Gene3D" id="1.10.10.2910">
    <property type="match status" value="1"/>
</dbReference>
<comment type="subcellular location">
    <subcellularLocation>
        <location evidence="1">Membrane</location>
        <topology evidence="1">Single-pass membrane protein</topology>
    </subcellularLocation>
</comment>
<evidence type="ECO:0000256" key="6">
    <source>
        <dbReference type="ARBA" id="ARBA00022840"/>
    </source>
</evidence>
<evidence type="ECO:0000256" key="2">
    <source>
        <dbReference type="ARBA" id="ARBA00022692"/>
    </source>
</evidence>
<dbReference type="InterPro" id="IPR010359">
    <property type="entry name" value="IrrE_HExxH"/>
</dbReference>
<evidence type="ECO:0000256" key="3">
    <source>
        <dbReference type="ARBA" id="ARBA00022737"/>
    </source>
</evidence>
<dbReference type="GO" id="GO:0016020">
    <property type="term" value="C:membrane"/>
    <property type="evidence" value="ECO:0007669"/>
    <property type="project" value="UniProtKB-SubCell"/>
</dbReference>
<dbReference type="Pfam" id="PF02661">
    <property type="entry name" value="Fic"/>
    <property type="match status" value="1"/>
</dbReference>